<name>A0ACC2RS71_9FUNG</name>
<protein>
    <submittedName>
        <fullName evidence="1">Uncharacterized protein</fullName>
    </submittedName>
</protein>
<dbReference type="EMBL" id="QTSX02006581">
    <property type="protein sequence ID" value="KAJ9052925.1"/>
    <property type="molecule type" value="Genomic_DNA"/>
</dbReference>
<organism evidence="1 2">
    <name type="scientific">Entomophthora muscae</name>
    <dbReference type="NCBI Taxonomy" id="34485"/>
    <lineage>
        <taxon>Eukaryota</taxon>
        <taxon>Fungi</taxon>
        <taxon>Fungi incertae sedis</taxon>
        <taxon>Zoopagomycota</taxon>
        <taxon>Entomophthoromycotina</taxon>
        <taxon>Entomophthoromycetes</taxon>
        <taxon>Entomophthorales</taxon>
        <taxon>Entomophthoraceae</taxon>
        <taxon>Entomophthora</taxon>
    </lineage>
</organism>
<dbReference type="Proteomes" id="UP001165960">
    <property type="component" value="Unassembled WGS sequence"/>
</dbReference>
<reference evidence="1" key="1">
    <citation type="submission" date="2022-04" db="EMBL/GenBank/DDBJ databases">
        <title>Genome of the entomopathogenic fungus Entomophthora muscae.</title>
        <authorList>
            <person name="Elya C."/>
            <person name="Lovett B.R."/>
            <person name="Lee E."/>
            <person name="Macias A.M."/>
            <person name="Hajek A.E."/>
            <person name="De Bivort B.L."/>
            <person name="Kasson M.T."/>
            <person name="De Fine Licht H.H."/>
            <person name="Stajich J.E."/>
        </authorList>
    </citation>
    <scope>NUCLEOTIDE SEQUENCE</scope>
    <source>
        <strain evidence="1">Berkeley</strain>
    </source>
</reference>
<comment type="caution">
    <text evidence="1">The sequence shown here is derived from an EMBL/GenBank/DDBJ whole genome shotgun (WGS) entry which is preliminary data.</text>
</comment>
<accession>A0ACC2RS71</accession>
<sequence>MTSYNLHYAQGEVNARTTGLFDAMQPMRPAKKTYWRTNTSFIYHPPSYLKPSIKNLKGKYKSIITSLKEFYYWEGGIPVSEPIICYEHERCTVTVTWDGKLWTSKASKEWVPPTSVQNSFQEADSYVCTDKAIKFTHTFDGPKLQPILFNRLVPVLRGDNLYFNMFGSPIYFWFNCSKLFPMDGVFAVASERFAEI</sequence>
<gene>
    <name evidence="1" type="ORF">DSO57_1029255</name>
</gene>
<keyword evidence="2" id="KW-1185">Reference proteome</keyword>
<evidence type="ECO:0000313" key="2">
    <source>
        <dbReference type="Proteomes" id="UP001165960"/>
    </source>
</evidence>
<proteinExistence type="predicted"/>
<evidence type="ECO:0000313" key="1">
    <source>
        <dbReference type="EMBL" id="KAJ9052925.1"/>
    </source>
</evidence>